<proteinExistence type="predicted"/>
<protein>
    <submittedName>
        <fullName evidence="2">Uncharacterized protein</fullName>
    </submittedName>
</protein>
<keyword evidence="3" id="KW-1185">Reference proteome</keyword>
<reference evidence="2" key="1">
    <citation type="submission" date="2020-10" db="EMBL/GenBank/DDBJ databases">
        <title>Chromosome-scale genome assembly of the Allis shad, Alosa alosa.</title>
        <authorList>
            <person name="Margot Z."/>
            <person name="Christophe K."/>
            <person name="Cabau C."/>
            <person name="Louis A."/>
            <person name="Berthelot C."/>
            <person name="Parey E."/>
            <person name="Roest Crollius H."/>
            <person name="Montfort J."/>
            <person name="Robinson-Rechavi M."/>
            <person name="Bucao C."/>
            <person name="Bouchez O."/>
            <person name="Gislard M."/>
            <person name="Lluch J."/>
            <person name="Milhes M."/>
            <person name="Lampietro C."/>
            <person name="Lopez Roques C."/>
            <person name="Donnadieu C."/>
            <person name="Braasch I."/>
            <person name="Desvignes T."/>
            <person name="Postlethwait J."/>
            <person name="Bobe J."/>
            <person name="Guiguen Y."/>
        </authorList>
    </citation>
    <scope>NUCLEOTIDE SEQUENCE</scope>
    <source>
        <strain evidence="2">M-15738</strain>
        <tissue evidence="2">Blood</tissue>
    </source>
</reference>
<gene>
    <name evidence="2" type="ORF">AALO_G00233860</name>
</gene>
<dbReference type="EMBL" id="JADWDJ010000018">
    <property type="protein sequence ID" value="KAG5266592.1"/>
    <property type="molecule type" value="Genomic_DNA"/>
</dbReference>
<organism evidence="2 3">
    <name type="scientific">Alosa alosa</name>
    <name type="common">allis shad</name>
    <dbReference type="NCBI Taxonomy" id="278164"/>
    <lineage>
        <taxon>Eukaryota</taxon>
        <taxon>Metazoa</taxon>
        <taxon>Chordata</taxon>
        <taxon>Craniata</taxon>
        <taxon>Vertebrata</taxon>
        <taxon>Euteleostomi</taxon>
        <taxon>Actinopterygii</taxon>
        <taxon>Neopterygii</taxon>
        <taxon>Teleostei</taxon>
        <taxon>Clupei</taxon>
        <taxon>Clupeiformes</taxon>
        <taxon>Clupeoidei</taxon>
        <taxon>Clupeidae</taxon>
        <taxon>Alosa</taxon>
    </lineage>
</organism>
<feature type="compositionally biased region" description="Basic and acidic residues" evidence="1">
    <location>
        <begin position="17"/>
        <end position="48"/>
    </location>
</feature>
<dbReference type="Proteomes" id="UP000823561">
    <property type="component" value="Chromosome 18"/>
</dbReference>
<accession>A0AAV6FZ98</accession>
<name>A0AAV6FZ98_9TELE</name>
<feature type="region of interest" description="Disordered" evidence="1">
    <location>
        <begin position="17"/>
        <end position="59"/>
    </location>
</feature>
<comment type="caution">
    <text evidence="2">The sequence shown here is derived from an EMBL/GenBank/DDBJ whole genome shotgun (WGS) entry which is preliminary data.</text>
</comment>
<evidence type="ECO:0000313" key="2">
    <source>
        <dbReference type="EMBL" id="KAG5266592.1"/>
    </source>
</evidence>
<dbReference type="AlphaFoldDB" id="A0AAV6FZ98"/>
<sequence>MLEDKAAWRREERLRDGDGLLHPGLERTHFGGDERSDLWERKEKGEKKAQRRSKKTDLKSFRLYSKQGYSESAGAVGRGGRIGR</sequence>
<evidence type="ECO:0000256" key="1">
    <source>
        <dbReference type="SAM" id="MobiDB-lite"/>
    </source>
</evidence>
<evidence type="ECO:0000313" key="3">
    <source>
        <dbReference type="Proteomes" id="UP000823561"/>
    </source>
</evidence>